<feature type="transmembrane region" description="Helical" evidence="5">
    <location>
        <begin position="355"/>
        <end position="372"/>
    </location>
</feature>
<dbReference type="EMBL" id="JNVD01000008">
    <property type="protein sequence ID" value="KOC28418.1"/>
    <property type="molecule type" value="Genomic_DNA"/>
</dbReference>
<feature type="domain" description="Amino acid permease/ SLC12A" evidence="6">
    <location>
        <begin position="28"/>
        <end position="396"/>
    </location>
</feature>
<dbReference type="AlphaFoldDB" id="A0A096F2N1"/>
<feature type="transmembrane region" description="Helical" evidence="5">
    <location>
        <begin position="100"/>
        <end position="122"/>
    </location>
</feature>
<dbReference type="PANTHER" id="PTHR42770:SF8">
    <property type="entry name" value="PUTRESCINE IMPORTER PUUP"/>
    <property type="match status" value="1"/>
</dbReference>
<feature type="transmembrane region" description="Helical" evidence="5">
    <location>
        <begin position="378"/>
        <end position="399"/>
    </location>
</feature>
<dbReference type="Gene3D" id="1.20.1740.10">
    <property type="entry name" value="Amino acid/polyamine transporter I"/>
    <property type="match status" value="1"/>
</dbReference>
<dbReference type="PIRSF" id="PIRSF006060">
    <property type="entry name" value="AA_transporter"/>
    <property type="match status" value="1"/>
</dbReference>
<evidence type="ECO:0000256" key="2">
    <source>
        <dbReference type="ARBA" id="ARBA00022692"/>
    </source>
</evidence>
<keyword evidence="2 5" id="KW-0812">Transmembrane</keyword>
<dbReference type="EMBL" id="AWOR01000099">
    <property type="protein sequence ID" value="KGH24224.1"/>
    <property type="molecule type" value="Genomic_DNA"/>
</dbReference>
<evidence type="ECO:0000256" key="1">
    <source>
        <dbReference type="ARBA" id="ARBA00004141"/>
    </source>
</evidence>
<evidence type="ECO:0000313" key="7">
    <source>
        <dbReference type="EMBL" id="KGH24224.1"/>
    </source>
</evidence>
<dbReference type="InterPro" id="IPR050367">
    <property type="entry name" value="APC_superfamily"/>
</dbReference>
<dbReference type="PANTHER" id="PTHR42770">
    <property type="entry name" value="AMINO ACID TRANSPORTER-RELATED"/>
    <property type="match status" value="1"/>
</dbReference>
<evidence type="ECO:0000256" key="4">
    <source>
        <dbReference type="ARBA" id="ARBA00023136"/>
    </source>
</evidence>
<sequence>MTALTDRPPLAASTSSPTRLQKTLLLWHVVIIGLAYIQPMTLLDTFGMVSRDSLQHVPASYFVALLAVLLTSLSYGHMIRRYPSSGSAYTYAQKAIHPNVGFMVGWSSLLDYLLSPMVNILLAKIYLTSMFPEVNHWAWIISLTALMVCVNLRGIRFVAHFNGLIVFFQLLIIVIFTFMVWRDLHADRNVLGAIAEHGGQGLWTLSPFWSAQAEIGALITGATILCFSFTGFDSLSSLAEETHDTRNTLPKAIFLTALISGLIFIVATYFLQLYFPGDPGQYFEAVDETQPEILYLVGGALFRSVVLSFAIITVMASGIAAHAGVSRLMYAMGRDGVIHQRFFGHISPRSFTPSYNIVLVGAVALTAGFLSLEYVVALISFGALTAFSFVNLSVLAEYIWRQGRWHSLGDLLRYLVTPLLGFISVGAMWLEVESRSLISGIIWGSIGLAYLSIITSGFRKTPPQYDDTAD</sequence>
<gene>
    <name evidence="8" type="ORF">GL58_24700</name>
    <name evidence="7" type="ORF">P353_27235</name>
</gene>
<reference evidence="10" key="2">
    <citation type="submission" date="2014-06" db="EMBL/GenBank/DDBJ databases">
        <title>Draft genome sequence of C. testosteroni WDL7.</title>
        <authorList>
            <person name="Wu Y."/>
            <person name="Seshan H."/>
            <person name="Arumugam K."/>
        </authorList>
    </citation>
    <scope>NUCLEOTIDE SEQUENCE [LARGE SCALE GENOMIC DNA]</scope>
    <source>
        <strain evidence="10">WDL7</strain>
    </source>
</reference>
<evidence type="ECO:0000256" key="5">
    <source>
        <dbReference type="SAM" id="Phobius"/>
    </source>
</evidence>
<dbReference type="GO" id="GO:0016020">
    <property type="term" value="C:membrane"/>
    <property type="evidence" value="ECO:0007669"/>
    <property type="project" value="UniProtKB-SubCell"/>
</dbReference>
<feature type="transmembrane region" description="Helical" evidence="5">
    <location>
        <begin position="411"/>
        <end position="430"/>
    </location>
</feature>
<proteinExistence type="predicted"/>
<dbReference type="GO" id="GO:0055085">
    <property type="term" value="P:transmembrane transport"/>
    <property type="evidence" value="ECO:0007669"/>
    <property type="project" value="InterPro"/>
</dbReference>
<comment type="subcellular location">
    <subcellularLocation>
        <location evidence="1">Membrane</location>
        <topology evidence="1">Multi-pass membrane protein</topology>
    </subcellularLocation>
</comment>
<accession>A0A096F2N1</accession>
<feature type="transmembrane region" description="Helical" evidence="5">
    <location>
        <begin position="252"/>
        <end position="275"/>
    </location>
</feature>
<comment type="caution">
    <text evidence="7">The sequence shown here is derived from an EMBL/GenBank/DDBJ whole genome shotgun (WGS) entry which is preliminary data.</text>
</comment>
<evidence type="ECO:0000313" key="9">
    <source>
        <dbReference type="Proteomes" id="UP000029553"/>
    </source>
</evidence>
<feature type="transmembrane region" description="Helical" evidence="5">
    <location>
        <begin position="215"/>
        <end position="232"/>
    </location>
</feature>
<feature type="transmembrane region" description="Helical" evidence="5">
    <location>
        <begin position="295"/>
        <end position="325"/>
    </location>
</feature>
<feature type="transmembrane region" description="Helical" evidence="5">
    <location>
        <begin position="164"/>
        <end position="181"/>
    </location>
</feature>
<reference evidence="7 9" key="1">
    <citation type="submission" date="2013-09" db="EMBL/GenBank/DDBJ databases">
        <title>High correlation between genotypes and phenotypes of environmental bacteria Comamonas testosteroni strains.</title>
        <authorList>
            <person name="Liu L."/>
            <person name="Zhu W."/>
            <person name="Xia X."/>
            <person name="Xu B."/>
            <person name="Luo M."/>
            <person name="Wang G."/>
        </authorList>
    </citation>
    <scope>NUCLEOTIDE SEQUENCE [LARGE SCALE GENOMIC DNA]</scope>
    <source>
        <strain evidence="7 9">JL40</strain>
    </source>
</reference>
<evidence type="ECO:0000313" key="10">
    <source>
        <dbReference type="Proteomes" id="UP000037442"/>
    </source>
</evidence>
<keyword evidence="4 5" id="KW-0472">Membrane</keyword>
<dbReference type="Pfam" id="PF00324">
    <property type="entry name" value="AA_permease"/>
    <property type="match status" value="1"/>
</dbReference>
<dbReference type="RefSeq" id="WP_034376085.1">
    <property type="nucleotide sequence ID" value="NZ_AWOR01000099.1"/>
</dbReference>
<dbReference type="Proteomes" id="UP000037442">
    <property type="component" value="Unassembled WGS sequence"/>
</dbReference>
<dbReference type="InterPro" id="IPR004841">
    <property type="entry name" value="AA-permease/SLC12A_dom"/>
</dbReference>
<reference evidence="8" key="3">
    <citation type="submission" date="2014-06" db="EMBL/GenBank/DDBJ databases">
        <title>Three species of the Botryosphaeriales overlap on five unrelated trees in China, with a novel species.</title>
        <authorList>
            <person name="Tian C."/>
            <person name="Fan X."/>
        </authorList>
    </citation>
    <scope>NUCLEOTIDE SEQUENCE</scope>
    <source>
        <strain evidence="8">WDL7</strain>
    </source>
</reference>
<protein>
    <submittedName>
        <fullName evidence="7">Putrescine/spermidine ABC transporter</fullName>
    </submittedName>
</protein>
<feature type="transmembrane region" description="Helical" evidence="5">
    <location>
        <begin position="61"/>
        <end position="79"/>
    </location>
</feature>
<dbReference type="PATRIC" id="fig|285.49.peg.5129"/>
<keyword evidence="3 5" id="KW-1133">Transmembrane helix</keyword>
<feature type="transmembrane region" description="Helical" evidence="5">
    <location>
        <begin position="436"/>
        <end position="454"/>
    </location>
</feature>
<evidence type="ECO:0000313" key="8">
    <source>
        <dbReference type="EMBL" id="KOC28418.1"/>
    </source>
</evidence>
<organism evidence="7 9">
    <name type="scientific">Comamonas testosteroni</name>
    <name type="common">Pseudomonas testosteroni</name>
    <dbReference type="NCBI Taxonomy" id="285"/>
    <lineage>
        <taxon>Bacteria</taxon>
        <taxon>Pseudomonadati</taxon>
        <taxon>Pseudomonadota</taxon>
        <taxon>Betaproteobacteria</taxon>
        <taxon>Burkholderiales</taxon>
        <taxon>Comamonadaceae</taxon>
        <taxon>Comamonas</taxon>
    </lineage>
</organism>
<feature type="transmembrane region" description="Helical" evidence="5">
    <location>
        <begin position="24"/>
        <end position="41"/>
    </location>
</feature>
<feature type="transmembrane region" description="Helical" evidence="5">
    <location>
        <begin position="134"/>
        <end position="152"/>
    </location>
</feature>
<name>A0A096F2N1_COMTE</name>
<dbReference type="Proteomes" id="UP000029553">
    <property type="component" value="Unassembled WGS sequence"/>
</dbReference>
<evidence type="ECO:0000256" key="3">
    <source>
        <dbReference type="ARBA" id="ARBA00022989"/>
    </source>
</evidence>
<evidence type="ECO:0000259" key="6">
    <source>
        <dbReference type="Pfam" id="PF00324"/>
    </source>
</evidence>